<evidence type="ECO:0000256" key="3">
    <source>
        <dbReference type="ARBA" id="ARBA00022475"/>
    </source>
</evidence>
<dbReference type="RefSeq" id="WP_128227248.1">
    <property type="nucleotide sequence ID" value="NZ_SACR01000001.1"/>
</dbReference>
<dbReference type="Pfam" id="PF00528">
    <property type="entry name" value="BPD_transp_1"/>
    <property type="match status" value="1"/>
</dbReference>
<dbReference type="PANTHER" id="PTHR43163:SF6">
    <property type="entry name" value="DIPEPTIDE TRANSPORT SYSTEM PERMEASE PROTEIN DPPB-RELATED"/>
    <property type="match status" value="1"/>
</dbReference>
<feature type="transmembrane region" description="Helical" evidence="7">
    <location>
        <begin position="99"/>
        <end position="122"/>
    </location>
</feature>
<feature type="domain" description="ABC transmembrane type-1" evidence="8">
    <location>
        <begin position="95"/>
        <end position="308"/>
    </location>
</feature>
<evidence type="ECO:0000313" key="10">
    <source>
        <dbReference type="Proteomes" id="UP000285575"/>
    </source>
</evidence>
<dbReference type="InterPro" id="IPR000515">
    <property type="entry name" value="MetI-like"/>
</dbReference>
<evidence type="ECO:0000313" key="9">
    <source>
        <dbReference type="EMBL" id="RVU49614.1"/>
    </source>
</evidence>
<evidence type="ECO:0000256" key="1">
    <source>
        <dbReference type="ARBA" id="ARBA00004651"/>
    </source>
</evidence>
<name>A0A437RS87_9BURK</name>
<keyword evidence="6 7" id="KW-0472">Membrane</keyword>
<dbReference type="Proteomes" id="UP000285575">
    <property type="component" value="Unassembled WGS sequence"/>
</dbReference>
<feature type="transmembrane region" description="Helical" evidence="7">
    <location>
        <begin position="181"/>
        <end position="203"/>
    </location>
</feature>
<protein>
    <submittedName>
        <fullName evidence="9">ABC transporter permease</fullName>
    </submittedName>
</protein>
<evidence type="ECO:0000259" key="8">
    <source>
        <dbReference type="PROSITE" id="PS50928"/>
    </source>
</evidence>
<evidence type="ECO:0000256" key="2">
    <source>
        <dbReference type="ARBA" id="ARBA00022448"/>
    </source>
</evidence>
<dbReference type="Pfam" id="PF19300">
    <property type="entry name" value="BPD_transp_1_N"/>
    <property type="match status" value="1"/>
</dbReference>
<gene>
    <name evidence="9" type="ORF">EOE66_03380</name>
</gene>
<sequence length="320" mass="34013">MFWYLIQRLGAFCVTLAVASVLVFAVLELLPGNAAEVILGDTSTPEAVAALQAQLGLDQPALQRYAAWVGGLLQGDTALSIGYGTPTADLLAERLRVTLPLAVMAMLLTTVLALGLGLYAAARHHKLGDVGVMALSQLGIAIPNFWFAILLILLFAVHLQWVGAGGFPGWSADEGGGPGPALRALLLPALSLALVQAAILARVTRSALLDVLRDDHMRTARAKGLSRRQALLRHGLRNAMIPVLTVAGLQFANLITGTIVVENVFVLPGIGRLVFQAVSNRDLIVVRDVVMLLVAVVVVVNLLVDLLYAWVDPRLRQNAA</sequence>
<accession>A0A437RS87</accession>
<keyword evidence="10" id="KW-1185">Reference proteome</keyword>
<reference evidence="9 10" key="1">
    <citation type="submission" date="2019-01" db="EMBL/GenBank/DDBJ databases">
        <authorList>
            <person name="Chen W.-M."/>
        </authorList>
    </citation>
    <scope>NUCLEOTIDE SEQUENCE [LARGE SCALE GENOMIC DNA]</scope>
    <source>
        <strain evidence="9 10">KYPY4</strain>
    </source>
</reference>
<dbReference type="SUPFAM" id="SSF161098">
    <property type="entry name" value="MetI-like"/>
    <property type="match status" value="1"/>
</dbReference>
<evidence type="ECO:0000256" key="7">
    <source>
        <dbReference type="RuleBase" id="RU363032"/>
    </source>
</evidence>
<comment type="similarity">
    <text evidence="7">Belongs to the binding-protein-dependent transport system permease family.</text>
</comment>
<dbReference type="InterPro" id="IPR035906">
    <property type="entry name" value="MetI-like_sf"/>
</dbReference>
<keyword evidence="3" id="KW-1003">Cell membrane</keyword>
<evidence type="ECO:0000256" key="6">
    <source>
        <dbReference type="ARBA" id="ARBA00023136"/>
    </source>
</evidence>
<dbReference type="GO" id="GO:0071916">
    <property type="term" value="F:dipeptide transmembrane transporter activity"/>
    <property type="evidence" value="ECO:0007669"/>
    <property type="project" value="TreeGrafter"/>
</dbReference>
<proteinExistence type="inferred from homology"/>
<keyword evidence="2 7" id="KW-0813">Transport</keyword>
<feature type="transmembrane region" description="Helical" evidence="7">
    <location>
        <begin position="134"/>
        <end position="161"/>
    </location>
</feature>
<dbReference type="AlphaFoldDB" id="A0A437RS87"/>
<evidence type="ECO:0000256" key="4">
    <source>
        <dbReference type="ARBA" id="ARBA00022692"/>
    </source>
</evidence>
<dbReference type="EMBL" id="SACR01000001">
    <property type="protein sequence ID" value="RVU49614.1"/>
    <property type="molecule type" value="Genomic_DNA"/>
</dbReference>
<dbReference type="InterPro" id="IPR045621">
    <property type="entry name" value="BPD_transp_1_N"/>
</dbReference>
<evidence type="ECO:0000256" key="5">
    <source>
        <dbReference type="ARBA" id="ARBA00022989"/>
    </source>
</evidence>
<comment type="caution">
    <text evidence="9">The sequence shown here is derived from an EMBL/GenBank/DDBJ whole genome shotgun (WGS) entry which is preliminary data.</text>
</comment>
<dbReference type="Gene3D" id="1.10.3720.10">
    <property type="entry name" value="MetI-like"/>
    <property type="match status" value="1"/>
</dbReference>
<dbReference type="PROSITE" id="PS50928">
    <property type="entry name" value="ABC_TM1"/>
    <property type="match status" value="1"/>
</dbReference>
<dbReference type="GO" id="GO:0005886">
    <property type="term" value="C:plasma membrane"/>
    <property type="evidence" value="ECO:0007669"/>
    <property type="project" value="UniProtKB-SubCell"/>
</dbReference>
<dbReference type="PANTHER" id="PTHR43163">
    <property type="entry name" value="DIPEPTIDE TRANSPORT SYSTEM PERMEASE PROTEIN DPPB-RELATED"/>
    <property type="match status" value="1"/>
</dbReference>
<feature type="transmembrane region" description="Helical" evidence="7">
    <location>
        <begin position="289"/>
        <end position="311"/>
    </location>
</feature>
<organism evidence="9 10">
    <name type="scientific">Rubrivivax rivuli</name>
    <dbReference type="NCBI Taxonomy" id="1862385"/>
    <lineage>
        <taxon>Bacteria</taxon>
        <taxon>Pseudomonadati</taxon>
        <taxon>Pseudomonadota</taxon>
        <taxon>Betaproteobacteria</taxon>
        <taxon>Burkholderiales</taxon>
        <taxon>Sphaerotilaceae</taxon>
        <taxon>Rubrivivax</taxon>
    </lineage>
</organism>
<keyword evidence="4 7" id="KW-0812">Transmembrane</keyword>
<dbReference type="OrthoDB" id="9803623at2"/>
<comment type="subcellular location">
    <subcellularLocation>
        <location evidence="1 7">Cell membrane</location>
        <topology evidence="1 7">Multi-pass membrane protein</topology>
    </subcellularLocation>
</comment>
<feature type="transmembrane region" description="Helical" evidence="7">
    <location>
        <begin position="239"/>
        <end position="261"/>
    </location>
</feature>
<dbReference type="CDD" id="cd06261">
    <property type="entry name" value="TM_PBP2"/>
    <property type="match status" value="1"/>
</dbReference>
<keyword evidence="5 7" id="KW-1133">Transmembrane helix</keyword>